<dbReference type="PhylomeDB" id="E9AX61"/>
<dbReference type="EMBL" id="FR799577">
    <property type="protein sequence ID" value="CBZ27548.1"/>
    <property type="molecule type" value="Genomic_DNA"/>
</dbReference>
<proteinExistence type="predicted"/>
<dbReference type="OrthoDB" id="265649at2759"/>
<sequence length="142" mass="15888">MGHAVSRKTSQARKREARMNTNEAPLLITAERGAPVATAAHEKQREVDSQEGLTEEMIEGLTRSSVGSTHSKAKDTVKDWITAANYFAKHNTDALNQHEESMRALATMQTAKHELRSFRKPDLRASSRPNDLRNHVAIDITR</sequence>
<dbReference type="OMA" id="ETTMRIN"/>
<feature type="region of interest" description="Disordered" evidence="1">
    <location>
        <begin position="1"/>
        <end position="30"/>
    </location>
</feature>
<name>E9AX61_LEIMU</name>
<evidence type="ECO:0000256" key="1">
    <source>
        <dbReference type="SAM" id="MobiDB-lite"/>
    </source>
</evidence>
<dbReference type="VEuPathDB" id="TriTrypDB:LmxM.24.2150"/>
<reference evidence="2 3" key="1">
    <citation type="journal article" date="2011" name="Genome Res.">
        <title>Chromosome and gene copy number variation allow major structural change between species and strains of Leishmania.</title>
        <authorList>
            <person name="Rogers M.B."/>
            <person name="Hilley J.D."/>
            <person name="Dickens N.J."/>
            <person name="Wilkes J."/>
            <person name="Bates P.A."/>
            <person name="Depledge D.P."/>
            <person name="Harris D."/>
            <person name="Her Y."/>
            <person name="Herzyk P."/>
            <person name="Imamura H."/>
            <person name="Otto T.D."/>
            <person name="Sanders M."/>
            <person name="Seeger K."/>
            <person name="Dujardin J.C."/>
            <person name="Berriman M."/>
            <person name="Smith D.F."/>
            <person name="Hertz-Fowler C."/>
            <person name="Mottram J.C."/>
        </authorList>
    </citation>
    <scope>NUCLEOTIDE SEQUENCE [LARGE SCALE GENOMIC DNA]</scope>
    <source>
        <strain evidence="2 3">MHOM/GT/2001/U1103</strain>
    </source>
</reference>
<gene>
    <name evidence="2" type="ORF">LMXM_24_2150</name>
</gene>
<dbReference type="KEGG" id="lmi:LMXM_24_2150"/>
<dbReference type="GeneID" id="13448993"/>
<organism evidence="2 3">
    <name type="scientific">Leishmania mexicana (strain MHOM/GT/2001/U1103)</name>
    <dbReference type="NCBI Taxonomy" id="929439"/>
    <lineage>
        <taxon>Eukaryota</taxon>
        <taxon>Discoba</taxon>
        <taxon>Euglenozoa</taxon>
        <taxon>Kinetoplastea</taxon>
        <taxon>Metakinetoplastina</taxon>
        <taxon>Trypanosomatida</taxon>
        <taxon>Trypanosomatidae</taxon>
        <taxon>Leishmaniinae</taxon>
        <taxon>Leishmania</taxon>
    </lineage>
</organism>
<dbReference type="RefSeq" id="XP_003876033.1">
    <property type="nucleotide sequence ID" value="XM_003875984.1"/>
</dbReference>
<protein>
    <submittedName>
        <fullName evidence="2">Uncharacterized protein</fullName>
    </submittedName>
</protein>
<dbReference type="Proteomes" id="UP000007259">
    <property type="component" value="Chromosome 24"/>
</dbReference>
<evidence type="ECO:0000313" key="3">
    <source>
        <dbReference type="Proteomes" id="UP000007259"/>
    </source>
</evidence>
<dbReference type="AlphaFoldDB" id="E9AX61"/>
<keyword evidence="3" id="KW-1185">Reference proteome</keyword>
<evidence type="ECO:0000313" key="2">
    <source>
        <dbReference type="EMBL" id="CBZ27548.1"/>
    </source>
</evidence>
<accession>E9AX61</accession>